<name>A0ABT0M0J8_9RHOB</name>
<sequence>MQTTQAQEIAGDVLLWLCGQEELLGVFLSATGAAPEELRAALQGGTPEPGLSAAALDFVMMRDETVLDAAAAMGLPPERLAMARAVLTGEAGMHWT</sequence>
<dbReference type="RefSeq" id="WP_249056444.1">
    <property type="nucleotide sequence ID" value="NZ_JALZWP010000002.1"/>
</dbReference>
<dbReference type="Pfam" id="PF12096">
    <property type="entry name" value="DUF3572"/>
    <property type="match status" value="1"/>
</dbReference>
<evidence type="ECO:0000313" key="1">
    <source>
        <dbReference type="EMBL" id="MCL1627799.1"/>
    </source>
</evidence>
<comment type="caution">
    <text evidence="1">The sequence shown here is derived from an EMBL/GenBank/DDBJ whole genome shotgun (WGS) entry which is preliminary data.</text>
</comment>
<proteinExistence type="predicted"/>
<organism evidence="1 2">
    <name type="scientific">Roseinatronobacter domitianus</name>
    <dbReference type="NCBI Taxonomy" id="2940293"/>
    <lineage>
        <taxon>Bacteria</taxon>
        <taxon>Pseudomonadati</taxon>
        <taxon>Pseudomonadota</taxon>
        <taxon>Alphaproteobacteria</taxon>
        <taxon>Rhodobacterales</taxon>
        <taxon>Paracoccaceae</taxon>
        <taxon>Roseinatronobacter</taxon>
    </lineage>
</organism>
<gene>
    <name evidence="1" type="ORF">M3N55_03565</name>
</gene>
<keyword evidence="2" id="KW-1185">Reference proteome</keyword>
<dbReference type="InterPro" id="IPR021955">
    <property type="entry name" value="DUF3572"/>
</dbReference>
<dbReference type="EMBL" id="JALZWP010000002">
    <property type="protein sequence ID" value="MCL1627799.1"/>
    <property type="molecule type" value="Genomic_DNA"/>
</dbReference>
<reference evidence="1 2" key="1">
    <citation type="submission" date="2022-05" db="EMBL/GenBank/DDBJ databases">
        <title>Seasonal and diel survey of microbial diversity of the Tyrrhenian coast.</title>
        <authorList>
            <person name="Gattoni G."/>
            <person name="Corral P."/>
        </authorList>
    </citation>
    <scope>NUCLEOTIDE SEQUENCE [LARGE SCALE GENOMIC DNA]</scope>
    <source>
        <strain evidence="1 2">V10</strain>
    </source>
</reference>
<dbReference type="Proteomes" id="UP001202550">
    <property type="component" value="Unassembled WGS sequence"/>
</dbReference>
<evidence type="ECO:0000313" key="2">
    <source>
        <dbReference type="Proteomes" id="UP001202550"/>
    </source>
</evidence>
<protein>
    <submittedName>
        <fullName evidence="1">DUF3572 domain-containing protein</fullName>
    </submittedName>
</protein>
<accession>A0ABT0M0J8</accession>